<feature type="transmembrane region" description="Helical" evidence="6">
    <location>
        <begin position="148"/>
        <end position="172"/>
    </location>
</feature>
<dbReference type="PANTHER" id="PTHR43791:SF46">
    <property type="entry name" value="MAJOR FACILITATOR SUPERFAMILY (MFS) PROFILE DOMAIN-CONTAINING PROTEIN-RELATED"/>
    <property type="match status" value="1"/>
</dbReference>
<keyword evidence="2" id="KW-0813">Transport</keyword>
<dbReference type="InterPro" id="IPR036259">
    <property type="entry name" value="MFS_trans_sf"/>
</dbReference>
<protein>
    <submittedName>
        <fullName evidence="7">Uncharacterized protein</fullName>
    </submittedName>
</protein>
<dbReference type="AlphaFoldDB" id="A0AAW0GYX5"/>
<dbReference type="Gene3D" id="1.20.1250.20">
    <property type="entry name" value="MFS general substrate transporter like domains"/>
    <property type="match status" value="1"/>
</dbReference>
<keyword evidence="4 6" id="KW-1133">Transmembrane helix</keyword>
<evidence type="ECO:0000313" key="7">
    <source>
        <dbReference type="EMBL" id="KAK7696635.1"/>
    </source>
</evidence>
<dbReference type="SUPFAM" id="SSF103473">
    <property type="entry name" value="MFS general substrate transporter"/>
    <property type="match status" value="1"/>
</dbReference>
<feature type="transmembrane region" description="Helical" evidence="6">
    <location>
        <begin position="35"/>
        <end position="52"/>
    </location>
</feature>
<name>A0AAW0GYX5_9APHY</name>
<accession>A0AAW0GYX5</accession>
<keyword evidence="8" id="KW-1185">Reference proteome</keyword>
<dbReference type="FunFam" id="1.20.1250.20:FF:000068">
    <property type="entry name" value="MFS general substrate transporter"/>
    <property type="match status" value="1"/>
</dbReference>
<evidence type="ECO:0000256" key="5">
    <source>
        <dbReference type="ARBA" id="ARBA00023136"/>
    </source>
</evidence>
<evidence type="ECO:0000256" key="6">
    <source>
        <dbReference type="SAM" id="Phobius"/>
    </source>
</evidence>
<feature type="transmembrane region" description="Helical" evidence="6">
    <location>
        <begin position="120"/>
        <end position="142"/>
    </location>
</feature>
<evidence type="ECO:0000256" key="3">
    <source>
        <dbReference type="ARBA" id="ARBA00022692"/>
    </source>
</evidence>
<gene>
    <name evidence="7" type="ORF">QCA50_001293</name>
</gene>
<keyword evidence="3 6" id="KW-0812">Transmembrane</keyword>
<evidence type="ECO:0000256" key="1">
    <source>
        <dbReference type="ARBA" id="ARBA00004141"/>
    </source>
</evidence>
<dbReference type="PANTHER" id="PTHR43791">
    <property type="entry name" value="PERMEASE-RELATED"/>
    <property type="match status" value="1"/>
</dbReference>
<evidence type="ECO:0000256" key="4">
    <source>
        <dbReference type="ARBA" id="ARBA00022989"/>
    </source>
</evidence>
<comment type="caution">
    <text evidence="7">The sequence shown here is derived from an EMBL/GenBank/DDBJ whole genome shotgun (WGS) entry which is preliminary data.</text>
</comment>
<keyword evidence="5 6" id="KW-0472">Membrane</keyword>
<dbReference type="InterPro" id="IPR011701">
    <property type="entry name" value="MFS"/>
</dbReference>
<evidence type="ECO:0000256" key="2">
    <source>
        <dbReference type="ARBA" id="ARBA00022448"/>
    </source>
</evidence>
<comment type="subcellular location">
    <subcellularLocation>
        <location evidence="1">Membrane</location>
        <topology evidence="1">Multi-pass membrane protein</topology>
    </subcellularLocation>
</comment>
<reference evidence="7 8" key="1">
    <citation type="submission" date="2022-09" db="EMBL/GenBank/DDBJ databases">
        <authorList>
            <person name="Palmer J.M."/>
        </authorList>
    </citation>
    <scope>NUCLEOTIDE SEQUENCE [LARGE SCALE GENOMIC DNA]</scope>
    <source>
        <strain evidence="7 8">DSM 7382</strain>
    </source>
</reference>
<evidence type="ECO:0000313" key="8">
    <source>
        <dbReference type="Proteomes" id="UP001385951"/>
    </source>
</evidence>
<dbReference type="Pfam" id="PF07690">
    <property type="entry name" value="MFS_1"/>
    <property type="match status" value="1"/>
</dbReference>
<sequence length="209" mass="23035">MYFGLIVPAYGYAYFAPAIIQSLGHGTIQTQLLSVPPWATAFGLSMFIAIISDYTKHRYVFTLLPTLLGLVGFIILLTVHNNNHLQYAALFLAASGVYSAMPIIVCWFNTNLAGHKRRAVATGWQVGFGNIGGIIAAYAFLAKDSPRYITGYSICIAFMVLSAVSCILYLLGVSRENRQRDRGNAHGSDLSLEEKQKLGDLNPDYRYIL</sequence>
<dbReference type="GO" id="GO:0022857">
    <property type="term" value="F:transmembrane transporter activity"/>
    <property type="evidence" value="ECO:0007669"/>
    <property type="project" value="InterPro"/>
</dbReference>
<dbReference type="Proteomes" id="UP001385951">
    <property type="component" value="Unassembled WGS sequence"/>
</dbReference>
<feature type="transmembrane region" description="Helical" evidence="6">
    <location>
        <begin position="59"/>
        <end position="79"/>
    </location>
</feature>
<organism evidence="7 8">
    <name type="scientific">Cerrena zonata</name>
    <dbReference type="NCBI Taxonomy" id="2478898"/>
    <lineage>
        <taxon>Eukaryota</taxon>
        <taxon>Fungi</taxon>
        <taxon>Dikarya</taxon>
        <taxon>Basidiomycota</taxon>
        <taxon>Agaricomycotina</taxon>
        <taxon>Agaricomycetes</taxon>
        <taxon>Polyporales</taxon>
        <taxon>Cerrenaceae</taxon>
        <taxon>Cerrena</taxon>
    </lineage>
</organism>
<dbReference type="GO" id="GO:0005886">
    <property type="term" value="C:plasma membrane"/>
    <property type="evidence" value="ECO:0007669"/>
    <property type="project" value="TreeGrafter"/>
</dbReference>
<feature type="transmembrane region" description="Helical" evidence="6">
    <location>
        <begin position="85"/>
        <end position="108"/>
    </location>
</feature>
<proteinExistence type="predicted"/>
<dbReference type="EMBL" id="JASBNA010000001">
    <property type="protein sequence ID" value="KAK7696635.1"/>
    <property type="molecule type" value="Genomic_DNA"/>
</dbReference>